<accession>A0A8K0HW52</accession>
<protein>
    <submittedName>
        <fullName evidence="3">Uncharacterized protein</fullName>
    </submittedName>
</protein>
<reference evidence="3" key="2">
    <citation type="submission" date="2019-07" db="EMBL/GenBank/DDBJ databases">
        <authorList>
            <person name="Yang Y."/>
            <person name="Bocs S."/>
            <person name="Baudouin L."/>
        </authorList>
    </citation>
    <scope>NUCLEOTIDE SEQUENCE</scope>
    <source>
        <tissue evidence="3">Spear leaf of Hainan Tall coconut</tissue>
    </source>
</reference>
<dbReference type="Proteomes" id="UP000797356">
    <property type="component" value="Chromosome 1"/>
</dbReference>
<sequence length="234" mass="26574">MPPSPLAEDQVLEPPLEREKEVEQKRTKRALRKSQRYIRSLNHLRLELVKAQEDHQAEVGCLLKERDKFDRSLNEKSMEVEGLQEALHKEKETLAELKTTLGLEDEQRKKTKAETIELKEQIFVLISKVTTQAIEEFKVSSKMRGLNVKFGQETFNKGYELCERRAASRFLELNLDFLYKRASEEVVVPFTIATNLLPTKLTSATLPTSSAPATAEGFVLTEAASNSSAILLEV</sequence>
<feature type="coiled-coil region" evidence="1">
    <location>
        <begin position="73"/>
        <end position="100"/>
    </location>
</feature>
<evidence type="ECO:0000313" key="3">
    <source>
        <dbReference type="EMBL" id="KAG1327659.1"/>
    </source>
</evidence>
<feature type="region of interest" description="Disordered" evidence="2">
    <location>
        <begin position="1"/>
        <end position="29"/>
    </location>
</feature>
<evidence type="ECO:0000256" key="1">
    <source>
        <dbReference type="SAM" id="Coils"/>
    </source>
</evidence>
<evidence type="ECO:0000256" key="2">
    <source>
        <dbReference type="SAM" id="MobiDB-lite"/>
    </source>
</evidence>
<reference evidence="3" key="1">
    <citation type="journal article" date="2017" name="Gigascience">
        <title>The genome draft of coconut (Cocos nucifera).</title>
        <authorList>
            <person name="Xiao Y."/>
            <person name="Xu P."/>
            <person name="Fan H."/>
            <person name="Baudouin L."/>
            <person name="Xia W."/>
            <person name="Bocs S."/>
            <person name="Xu J."/>
            <person name="Li Q."/>
            <person name="Guo A."/>
            <person name="Zhou L."/>
            <person name="Li J."/>
            <person name="Wu Y."/>
            <person name="Ma Z."/>
            <person name="Armero A."/>
            <person name="Issali A.E."/>
            <person name="Liu N."/>
            <person name="Peng M."/>
            <person name="Yang Y."/>
        </authorList>
    </citation>
    <scope>NUCLEOTIDE SEQUENCE</scope>
    <source>
        <tissue evidence="3">Spear leaf of Hainan Tall coconut</tissue>
    </source>
</reference>
<comment type="caution">
    <text evidence="3">The sequence shown here is derived from an EMBL/GenBank/DDBJ whole genome shotgun (WGS) entry which is preliminary data.</text>
</comment>
<dbReference type="EMBL" id="CM017872">
    <property type="protein sequence ID" value="KAG1327659.1"/>
    <property type="molecule type" value="Genomic_DNA"/>
</dbReference>
<organism evidence="3 4">
    <name type="scientific">Cocos nucifera</name>
    <name type="common">Coconut palm</name>
    <dbReference type="NCBI Taxonomy" id="13894"/>
    <lineage>
        <taxon>Eukaryota</taxon>
        <taxon>Viridiplantae</taxon>
        <taxon>Streptophyta</taxon>
        <taxon>Embryophyta</taxon>
        <taxon>Tracheophyta</taxon>
        <taxon>Spermatophyta</taxon>
        <taxon>Magnoliopsida</taxon>
        <taxon>Liliopsida</taxon>
        <taxon>Arecaceae</taxon>
        <taxon>Arecoideae</taxon>
        <taxon>Cocoseae</taxon>
        <taxon>Attaleinae</taxon>
        <taxon>Cocos</taxon>
    </lineage>
</organism>
<proteinExistence type="predicted"/>
<feature type="compositionally biased region" description="Basic and acidic residues" evidence="2">
    <location>
        <begin position="15"/>
        <end position="25"/>
    </location>
</feature>
<gene>
    <name evidence="3" type="ORF">COCNU_01G015930</name>
</gene>
<evidence type="ECO:0000313" key="4">
    <source>
        <dbReference type="Proteomes" id="UP000797356"/>
    </source>
</evidence>
<name>A0A8K0HW52_COCNU</name>
<keyword evidence="4" id="KW-1185">Reference proteome</keyword>
<dbReference type="AlphaFoldDB" id="A0A8K0HW52"/>
<keyword evidence="1" id="KW-0175">Coiled coil</keyword>